<organism evidence="7 8">
    <name type="scientific">Zingiber officinale</name>
    <name type="common">Ginger</name>
    <name type="synonym">Amomum zingiber</name>
    <dbReference type="NCBI Taxonomy" id="94328"/>
    <lineage>
        <taxon>Eukaryota</taxon>
        <taxon>Viridiplantae</taxon>
        <taxon>Streptophyta</taxon>
        <taxon>Embryophyta</taxon>
        <taxon>Tracheophyta</taxon>
        <taxon>Spermatophyta</taxon>
        <taxon>Magnoliopsida</taxon>
        <taxon>Liliopsida</taxon>
        <taxon>Zingiberales</taxon>
        <taxon>Zingiberaceae</taxon>
        <taxon>Zingiber</taxon>
    </lineage>
</organism>
<evidence type="ECO:0000256" key="6">
    <source>
        <dbReference type="SAM" id="SignalP"/>
    </source>
</evidence>
<keyword evidence="4 6" id="KW-0732">Signal</keyword>
<dbReference type="PANTHER" id="PTHR31279:SF73">
    <property type="entry name" value="OS10G0376400 PROTEIN"/>
    <property type="match status" value="1"/>
</dbReference>
<gene>
    <name evidence="7" type="ORF">ZIOFF_007562</name>
</gene>
<comment type="similarity">
    <text evidence="5">Belongs to the EXORDIUM family.</text>
</comment>
<dbReference type="PANTHER" id="PTHR31279">
    <property type="entry name" value="PROTEIN EXORDIUM-LIKE 5"/>
    <property type="match status" value="1"/>
</dbReference>
<evidence type="ECO:0000256" key="2">
    <source>
        <dbReference type="ARBA" id="ARBA00022523"/>
    </source>
</evidence>
<dbReference type="OrthoDB" id="2017091at2759"/>
<comment type="subcellular location">
    <subcellularLocation>
        <location evidence="1">Secreted</location>
        <location evidence="1">Extracellular space</location>
        <location evidence="1">Apoplast</location>
    </subcellularLocation>
</comment>
<dbReference type="InterPro" id="IPR006766">
    <property type="entry name" value="EXORDIUM-like"/>
</dbReference>
<name>A0A8J5HXE8_ZINOF</name>
<dbReference type="GO" id="GO:0048046">
    <property type="term" value="C:apoplast"/>
    <property type="evidence" value="ECO:0007669"/>
    <property type="project" value="UniProtKB-SubCell"/>
</dbReference>
<evidence type="ECO:0000256" key="3">
    <source>
        <dbReference type="ARBA" id="ARBA00022525"/>
    </source>
</evidence>
<evidence type="ECO:0000256" key="4">
    <source>
        <dbReference type="ARBA" id="ARBA00022729"/>
    </source>
</evidence>
<reference evidence="7 8" key="1">
    <citation type="submission" date="2020-08" db="EMBL/GenBank/DDBJ databases">
        <title>Plant Genome Project.</title>
        <authorList>
            <person name="Zhang R.-G."/>
        </authorList>
    </citation>
    <scope>NUCLEOTIDE SEQUENCE [LARGE SCALE GENOMIC DNA]</scope>
    <source>
        <tissue evidence="7">Rhizome</tissue>
    </source>
</reference>
<evidence type="ECO:0000256" key="5">
    <source>
        <dbReference type="ARBA" id="ARBA00023591"/>
    </source>
</evidence>
<keyword evidence="2" id="KW-0052">Apoplast</keyword>
<sequence length="313" mass="33491">MASSTLLLLFLLLLDFLYPSECAASRKLTSVYHPPATVLTFHNGTLLDGPIPVSILWYGHFSSSQRAIVADFLLSITPPHRPTTFPAAAHTVSRWWRTVDLYLQKAGRRRARVLLANQVLDEACSLGRRLSRRQLTDLARGLGVMPGGVTLVFTAADVAVDGFCSSACGLHGSIGQEPNRSAYIWVGDSAAQCPGQCAWPFHEPIYGPTGPVLRAPNLDVGLDGMVINLATLLVGAVTNPYGGGYFEGQPTMPIEVGAACAGVYGQGAYPGYAGKLRMDMKTRGSYNVEGEKGRKYLVPALLNPISHACSVTA</sequence>
<dbReference type="EMBL" id="JACMSC010000002">
    <property type="protein sequence ID" value="KAG6533687.1"/>
    <property type="molecule type" value="Genomic_DNA"/>
</dbReference>
<evidence type="ECO:0000313" key="7">
    <source>
        <dbReference type="EMBL" id="KAG6533687.1"/>
    </source>
</evidence>
<protein>
    <recommendedName>
        <fullName evidence="9">Protein EXORDIUM-like 2</fullName>
    </recommendedName>
</protein>
<evidence type="ECO:0008006" key="9">
    <source>
        <dbReference type="Google" id="ProtNLM"/>
    </source>
</evidence>
<keyword evidence="3" id="KW-0964">Secreted</keyword>
<feature type="chain" id="PRO_5035256750" description="Protein EXORDIUM-like 2" evidence="6">
    <location>
        <begin position="23"/>
        <end position="313"/>
    </location>
</feature>
<proteinExistence type="inferred from homology"/>
<evidence type="ECO:0000313" key="8">
    <source>
        <dbReference type="Proteomes" id="UP000734854"/>
    </source>
</evidence>
<comment type="caution">
    <text evidence="7">The sequence shown here is derived from an EMBL/GenBank/DDBJ whole genome shotgun (WGS) entry which is preliminary data.</text>
</comment>
<keyword evidence="8" id="KW-1185">Reference proteome</keyword>
<dbReference type="Proteomes" id="UP000734854">
    <property type="component" value="Unassembled WGS sequence"/>
</dbReference>
<dbReference type="Pfam" id="PF04674">
    <property type="entry name" value="Phi_1"/>
    <property type="match status" value="1"/>
</dbReference>
<accession>A0A8J5HXE8</accession>
<feature type="signal peptide" evidence="6">
    <location>
        <begin position="1"/>
        <end position="22"/>
    </location>
</feature>
<dbReference type="AlphaFoldDB" id="A0A8J5HXE8"/>
<evidence type="ECO:0000256" key="1">
    <source>
        <dbReference type="ARBA" id="ARBA00004271"/>
    </source>
</evidence>